<keyword evidence="2" id="KW-1185">Reference proteome</keyword>
<protein>
    <submittedName>
        <fullName evidence="1">Uncharacterized protein</fullName>
    </submittedName>
</protein>
<accession>A0ACC1JHE1</accession>
<evidence type="ECO:0000313" key="1">
    <source>
        <dbReference type="EMBL" id="KAJ1951191.1"/>
    </source>
</evidence>
<organism evidence="1 2">
    <name type="scientific">Linderina macrospora</name>
    <dbReference type="NCBI Taxonomy" id="4868"/>
    <lineage>
        <taxon>Eukaryota</taxon>
        <taxon>Fungi</taxon>
        <taxon>Fungi incertae sedis</taxon>
        <taxon>Zoopagomycota</taxon>
        <taxon>Kickxellomycotina</taxon>
        <taxon>Kickxellomycetes</taxon>
        <taxon>Kickxellales</taxon>
        <taxon>Kickxellaceae</taxon>
        <taxon>Linderina</taxon>
    </lineage>
</organism>
<sequence length="276" mass="30757">MHGSFDCYEFVRSFINTTLEPARKLKWIDDVYKQTVALKSIEVQAKDILSEPAFGSNFHKIYDELVAMKGHGMDIPEDISQDFIKRLGEASHYQGSHIAVYTKGQRLGYGRLVVDVASTMAQAANGRNQPWYRGWGAIPLGPQRTGDLLIGPGGLREVSGSDIPRVPKLAVYGGHDVTVGPLSTIMGNLSEEWVPFASMLTFELFKDRNDGGRYVRVKLNDRVLQVPTCEIPGKHHAKMGSTMCTFDAFMEHVKPVLATEDDYKNECGEFPESVKE</sequence>
<evidence type="ECO:0000313" key="2">
    <source>
        <dbReference type="Proteomes" id="UP001150603"/>
    </source>
</evidence>
<dbReference type="EMBL" id="JANBPW010000043">
    <property type="protein sequence ID" value="KAJ1951191.1"/>
    <property type="molecule type" value="Genomic_DNA"/>
</dbReference>
<reference evidence="1" key="1">
    <citation type="submission" date="2022-07" db="EMBL/GenBank/DDBJ databases">
        <title>Phylogenomic reconstructions and comparative analyses of Kickxellomycotina fungi.</title>
        <authorList>
            <person name="Reynolds N.K."/>
            <person name="Stajich J.E."/>
            <person name="Barry K."/>
            <person name="Grigoriev I.V."/>
            <person name="Crous P."/>
            <person name="Smith M.E."/>
        </authorList>
    </citation>
    <scope>NUCLEOTIDE SEQUENCE</scope>
    <source>
        <strain evidence="1">NRRL 5244</strain>
    </source>
</reference>
<gene>
    <name evidence="1" type="ORF">FBU59_000312</name>
</gene>
<name>A0ACC1JHE1_9FUNG</name>
<comment type="caution">
    <text evidence="1">The sequence shown here is derived from an EMBL/GenBank/DDBJ whole genome shotgun (WGS) entry which is preliminary data.</text>
</comment>
<dbReference type="Proteomes" id="UP001150603">
    <property type="component" value="Unassembled WGS sequence"/>
</dbReference>
<proteinExistence type="predicted"/>